<dbReference type="PIRSF" id="PIRSF005496">
    <property type="entry name" value="ATP_hel_hrpB"/>
    <property type="match status" value="1"/>
</dbReference>
<keyword evidence="1" id="KW-0547">Nucleotide-binding</keyword>
<dbReference type="CDD" id="cd17990">
    <property type="entry name" value="DEXHc_HrpB"/>
    <property type="match status" value="1"/>
</dbReference>
<dbReference type="CDD" id="cd18791">
    <property type="entry name" value="SF2_C_RHA"/>
    <property type="match status" value="1"/>
</dbReference>
<dbReference type="Pfam" id="PF04408">
    <property type="entry name" value="WHD_HA2"/>
    <property type="match status" value="1"/>
</dbReference>
<dbReference type="InterPro" id="IPR013689">
    <property type="entry name" value="RNA_helicase_ATP-dep_HrpB_C"/>
</dbReference>
<dbReference type="InterPro" id="IPR001650">
    <property type="entry name" value="Helicase_C-like"/>
</dbReference>
<dbReference type="PROSITE" id="PS51194">
    <property type="entry name" value="HELICASE_CTER"/>
    <property type="match status" value="1"/>
</dbReference>
<dbReference type="SMART" id="SM00490">
    <property type="entry name" value="HELICc"/>
    <property type="match status" value="1"/>
</dbReference>
<feature type="domain" description="Helicase ATP-binding" evidence="5">
    <location>
        <begin position="16"/>
        <end position="180"/>
    </location>
</feature>
<dbReference type="Pfam" id="PF00270">
    <property type="entry name" value="DEAD"/>
    <property type="match status" value="1"/>
</dbReference>
<dbReference type="GO" id="GO:0004386">
    <property type="term" value="F:helicase activity"/>
    <property type="evidence" value="ECO:0007669"/>
    <property type="project" value="UniProtKB-KW"/>
</dbReference>
<dbReference type="KEGG" id="nneo:PQG83_08615"/>
<dbReference type="AlphaFoldDB" id="A0AA96GM26"/>
<gene>
    <name evidence="7" type="primary">hrpB</name>
    <name evidence="7" type="ORF">PQG83_08615</name>
</gene>
<dbReference type="Proteomes" id="UP001302494">
    <property type="component" value="Chromosome"/>
</dbReference>
<evidence type="ECO:0000256" key="1">
    <source>
        <dbReference type="ARBA" id="ARBA00022741"/>
    </source>
</evidence>
<dbReference type="EMBL" id="CP116968">
    <property type="protein sequence ID" value="WNM63802.1"/>
    <property type="molecule type" value="Genomic_DNA"/>
</dbReference>
<evidence type="ECO:0000313" key="8">
    <source>
        <dbReference type="Proteomes" id="UP001302494"/>
    </source>
</evidence>
<dbReference type="InterPro" id="IPR048333">
    <property type="entry name" value="HA2_WH"/>
</dbReference>
<dbReference type="InterPro" id="IPR056329">
    <property type="entry name" value="CON_HrpB"/>
</dbReference>
<dbReference type="InterPro" id="IPR027417">
    <property type="entry name" value="P-loop_NTPase"/>
</dbReference>
<feature type="domain" description="Helicase C-terminal" evidence="6">
    <location>
        <begin position="206"/>
        <end position="372"/>
    </location>
</feature>
<dbReference type="Pfam" id="PF24473">
    <property type="entry name" value="CON_HrpB"/>
    <property type="match status" value="1"/>
</dbReference>
<keyword evidence="3 7" id="KW-0347">Helicase</keyword>
<dbReference type="PANTHER" id="PTHR43519">
    <property type="entry name" value="ATP-DEPENDENT RNA HELICASE HRPB"/>
    <property type="match status" value="1"/>
</dbReference>
<sequence>MKTHMYPIDAVVPQLQQTLRQHPIVLLTAQPGAGKTTQIPVALLQEPWLIPKTIMMLEPRRLAARAAARRMSDLLGETVGTTVGYRTRLDTKISPNTKLEVVTEGILTRILQHDPSLQHYGLVIFDEFHERSLQADLGLALCLESQKVFREDLRLLIMSATLDSAAISQQLRQAPVISCEGKMFPVETRYVGKPDGKFFAMQVAHTIHRLLKTEQGNLLVFLPGAGEIRQVERLLADLPLDPHTRIAPLYGDLSAQAQDQAILPPPAGWRKVVLSTNIAESSLTIEGIRLVIDTGLMRVPRFDARSGMSRLATLTVSQQSAEQRRGRAGRLEPGLCIRFWSEAEQRTLTPRTTPEILDADLTSLVLELCQWGNHDPQELIWLDPPPAGAIAQARHLLHSLGACDTYGHITDHGRAMADLPMHPRLAHMVLKGKALGVGAFACDLAAALSERNLFKGSIAREHADLRTRFDMLYGGAPVQRNTRAPDRGTIQRIRQVSQSWQRTLHIITPHHGPKQQIDQLGVLLALAYPDRIAQRQSDEDRRYRLANGRSARFHHPDPLEHEEWLVIADLNGAPATALIFVAAPISVEDLISHCGDLIQSTDSVMWDASTQAVRSIRQRRLGELILEEGRLPDPDPDLVLTALLDGLRNTGLSCLPWNPTLRNWQARVQFLRRATEPGSPWPDVSDDTLLETLDQWLGPFLSNLSSLNQLKRIDLAWPLQALLSPEQRRTLDTLAPTHLTVPTGSHIPLDYLSGEIPVLAVRLQELFGQCDTPRLVNGRVPVLIHLLSPARRPVQVTQDLTSFWKTGYTQVRKELKGRYPKHFWPDDPLQAPPTRGIKKR</sequence>
<proteinExistence type="predicted"/>
<evidence type="ECO:0000259" key="5">
    <source>
        <dbReference type="PROSITE" id="PS51192"/>
    </source>
</evidence>
<dbReference type="InterPro" id="IPR014001">
    <property type="entry name" value="Helicase_ATP-bd"/>
</dbReference>
<protein>
    <submittedName>
        <fullName evidence="7">ATP-dependent helicase HrpB</fullName>
    </submittedName>
</protein>
<dbReference type="PANTHER" id="PTHR43519:SF1">
    <property type="entry name" value="ATP-DEPENDENT RNA HELICASE HRPB"/>
    <property type="match status" value="1"/>
</dbReference>
<evidence type="ECO:0000256" key="4">
    <source>
        <dbReference type="ARBA" id="ARBA00022840"/>
    </source>
</evidence>
<evidence type="ECO:0000256" key="2">
    <source>
        <dbReference type="ARBA" id="ARBA00022801"/>
    </source>
</evidence>
<accession>A0AA96GM26</accession>
<dbReference type="NCBIfam" id="TIGR01970">
    <property type="entry name" value="DEAH_box_HrpB"/>
    <property type="match status" value="1"/>
</dbReference>
<keyword evidence="8" id="KW-1185">Reference proteome</keyword>
<dbReference type="RefSeq" id="WP_312748517.1">
    <property type="nucleotide sequence ID" value="NZ_CP116968.1"/>
</dbReference>
<evidence type="ECO:0000256" key="3">
    <source>
        <dbReference type="ARBA" id="ARBA00022806"/>
    </source>
</evidence>
<dbReference type="FunFam" id="3.40.50.300:FF:002125">
    <property type="entry name" value="ATP-dependent helicase HrpB"/>
    <property type="match status" value="1"/>
</dbReference>
<dbReference type="Gene3D" id="3.40.50.300">
    <property type="entry name" value="P-loop containing nucleotide triphosphate hydrolases"/>
    <property type="match status" value="2"/>
</dbReference>
<evidence type="ECO:0000259" key="6">
    <source>
        <dbReference type="PROSITE" id="PS51194"/>
    </source>
</evidence>
<dbReference type="InterPro" id="IPR011545">
    <property type="entry name" value="DEAD/DEAH_box_helicase_dom"/>
</dbReference>
<reference evidence="7 8" key="1">
    <citation type="submission" date="2023-01" db="EMBL/GenBank/DDBJ databases">
        <title>Cultivation and genomic characterization of new, ubiquitous marine nitrite-oxidizing bacteria from the Nitrospirales.</title>
        <authorList>
            <person name="Mueller A.J."/>
            <person name="Daebeler A."/>
            <person name="Herbold C.W."/>
            <person name="Kirkegaard R.H."/>
            <person name="Daims H."/>
        </authorList>
    </citation>
    <scope>NUCLEOTIDE SEQUENCE [LARGE SCALE GENOMIC DNA]</scope>
    <source>
        <strain evidence="7 8">DK</strain>
    </source>
</reference>
<dbReference type="SMART" id="SM00847">
    <property type="entry name" value="HA2"/>
    <property type="match status" value="1"/>
</dbReference>
<dbReference type="InterPro" id="IPR049614">
    <property type="entry name" value="HrpB_DEXH"/>
</dbReference>
<dbReference type="Pfam" id="PF00271">
    <property type="entry name" value="Helicase_C"/>
    <property type="match status" value="1"/>
</dbReference>
<dbReference type="GO" id="GO:0005524">
    <property type="term" value="F:ATP binding"/>
    <property type="evidence" value="ECO:0007669"/>
    <property type="project" value="UniProtKB-KW"/>
</dbReference>
<dbReference type="PROSITE" id="PS51192">
    <property type="entry name" value="HELICASE_ATP_BIND_1"/>
    <property type="match status" value="1"/>
</dbReference>
<dbReference type="InterPro" id="IPR007502">
    <property type="entry name" value="Helicase-assoc_dom"/>
</dbReference>
<dbReference type="SMART" id="SM00487">
    <property type="entry name" value="DEXDc"/>
    <property type="match status" value="1"/>
</dbReference>
<name>A0AA96GM26_9BACT</name>
<dbReference type="Pfam" id="PF08482">
    <property type="entry name" value="HrpB_C"/>
    <property type="match status" value="1"/>
</dbReference>
<evidence type="ECO:0000313" key="7">
    <source>
        <dbReference type="EMBL" id="WNM63802.1"/>
    </source>
</evidence>
<dbReference type="Gene3D" id="1.20.120.1080">
    <property type="match status" value="1"/>
</dbReference>
<dbReference type="GO" id="GO:0016787">
    <property type="term" value="F:hydrolase activity"/>
    <property type="evidence" value="ECO:0007669"/>
    <property type="project" value="UniProtKB-KW"/>
</dbReference>
<organism evidence="7 8">
    <name type="scientific">Candidatus Nitrospira neomarina</name>
    <dbReference type="NCBI Taxonomy" id="3020899"/>
    <lineage>
        <taxon>Bacteria</taxon>
        <taxon>Pseudomonadati</taxon>
        <taxon>Nitrospirota</taxon>
        <taxon>Nitrospiria</taxon>
        <taxon>Nitrospirales</taxon>
        <taxon>Nitrospiraceae</taxon>
        <taxon>Nitrospira</taxon>
    </lineage>
</organism>
<dbReference type="InterPro" id="IPR010225">
    <property type="entry name" value="HrpB"/>
</dbReference>
<dbReference type="SUPFAM" id="SSF52540">
    <property type="entry name" value="P-loop containing nucleoside triphosphate hydrolases"/>
    <property type="match status" value="2"/>
</dbReference>
<keyword evidence="4" id="KW-0067">ATP-binding</keyword>
<dbReference type="GO" id="GO:0003676">
    <property type="term" value="F:nucleic acid binding"/>
    <property type="evidence" value="ECO:0007669"/>
    <property type="project" value="InterPro"/>
</dbReference>
<keyword evidence="2" id="KW-0378">Hydrolase</keyword>